<keyword evidence="2" id="KW-0812">Transmembrane</keyword>
<evidence type="ECO:0000313" key="3">
    <source>
        <dbReference type="EMBL" id="MFI7262067.1"/>
    </source>
</evidence>
<reference evidence="3 4" key="1">
    <citation type="submission" date="2024-10" db="EMBL/GenBank/DDBJ databases">
        <title>The Natural Products Discovery Center: Release of the First 8490 Sequenced Strains for Exploring Actinobacteria Biosynthetic Diversity.</title>
        <authorList>
            <person name="Kalkreuter E."/>
            <person name="Kautsar S.A."/>
            <person name="Yang D."/>
            <person name="Bader C.D."/>
            <person name="Teijaro C.N."/>
            <person name="Fluegel L."/>
            <person name="Davis C.M."/>
            <person name="Simpson J.R."/>
            <person name="Lauterbach L."/>
            <person name="Steele A.D."/>
            <person name="Gui C."/>
            <person name="Meng S."/>
            <person name="Li G."/>
            <person name="Viehrig K."/>
            <person name="Ye F."/>
            <person name="Su P."/>
            <person name="Kiefer A.F."/>
            <person name="Nichols A."/>
            <person name="Cepeda A.J."/>
            <person name="Yan W."/>
            <person name="Fan B."/>
            <person name="Jiang Y."/>
            <person name="Adhikari A."/>
            <person name="Zheng C.-J."/>
            <person name="Schuster L."/>
            <person name="Cowan T.M."/>
            <person name="Smanski M.J."/>
            <person name="Chevrette M.G."/>
            <person name="De Carvalho L.P.S."/>
            <person name="Shen B."/>
        </authorList>
    </citation>
    <scope>NUCLEOTIDE SEQUENCE [LARGE SCALE GENOMIC DNA]</scope>
    <source>
        <strain evidence="3 4">NPDC049845</strain>
    </source>
</reference>
<proteinExistence type="predicted"/>
<feature type="region of interest" description="Disordered" evidence="1">
    <location>
        <begin position="33"/>
        <end position="103"/>
    </location>
</feature>
<gene>
    <name evidence="3" type="ORF">ACIBP4_07160</name>
</gene>
<dbReference type="RefSeq" id="WP_396767789.1">
    <property type="nucleotide sequence ID" value="NZ_JBITLA010000001.1"/>
</dbReference>
<evidence type="ECO:0008006" key="5">
    <source>
        <dbReference type="Google" id="ProtNLM"/>
    </source>
</evidence>
<accession>A0ABW7ZJS0</accession>
<comment type="caution">
    <text evidence="3">The sequence shown here is derived from an EMBL/GenBank/DDBJ whole genome shotgun (WGS) entry which is preliminary data.</text>
</comment>
<feature type="compositionally biased region" description="Low complexity" evidence="1">
    <location>
        <begin position="61"/>
        <end position="70"/>
    </location>
</feature>
<evidence type="ECO:0000256" key="1">
    <source>
        <dbReference type="SAM" id="MobiDB-lite"/>
    </source>
</evidence>
<evidence type="ECO:0000313" key="4">
    <source>
        <dbReference type="Proteomes" id="UP001612812"/>
    </source>
</evidence>
<feature type="transmembrane region" description="Helical" evidence="2">
    <location>
        <begin position="102"/>
        <end position="123"/>
    </location>
</feature>
<dbReference type="EMBL" id="JBITLE010000002">
    <property type="protein sequence ID" value="MFI7262067.1"/>
    <property type="molecule type" value="Genomic_DNA"/>
</dbReference>
<keyword evidence="4" id="KW-1185">Reference proteome</keyword>
<keyword evidence="2" id="KW-0472">Membrane</keyword>
<protein>
    <recommendedName>
        <fullName evidence="5">LPXTG-motif cell wall anchor domain-containing protein</fullName>
    </recommendedName>
</protein>
<organism evidence="3 4">
    <name type="scientific">Micromonospora maritima</name>
    <dbReference type="NCBI Taxonomy" id="986711"/>
    <lineage>
        <taxon>Bacteria</taxon>
        <taxon>Bacillati</taxon>
        <taxon>Actinomycetota</taxon>
        <taxon>Actinomycetes</taxon>
        <taxon>Micromonosporales</taxon>
        <taxon>Micromonosporaceae</taxon>
        <taxon>Micromonospora</taxon>
    </lineage>
</organism>
<name>A0ABW7ZJS0_9ACTN</name>
<keyword evidence="2" id="KW-1133">Transmembrane helix</keyword>
<dbReference type="Proteomes" id="UP001612812">
    <property type="component" value="Unassembled WGS sequence"/>
</dbReference>
<evidence type="ECO:0000256" key="2">
    <source>
        <dbReference type="SAM" id="Phobius"/>
    </source>
</evidence>
<feature type="compositionally biased region" description="Pro residues" evidence="1">
    <location>
        <begin position="80"/>
        <end position="89"/>
    </location>
</feature>
<sequence>MTRSRRPVALRWAGVGLALVAVLTVAFETSLGPVRPAVATPPGTPPSGDGEVSVRVGVSIGPRPGGTSTPTPRPSLTADPRPPGDPTTTPPGGGGSLPRTGMAVGGLLVAGGALVGGGLALRWSARRRASAERWLSRTDD</sequence>